<evidence type="ECO:0000256" key="2">
    <source>
        <dbReference type="ARBA" id="ARBA00023125"/>
    </source>
</evidence>
<dbReference type="Pfam" id="PF13545">
    <property type="entry name" value="HTH_Crp_2"/>
    <property type="match status" value="1"/>
</dbReference>
<dbReference type="SUPFAM" id="SSF46785">
    <property type="entry name" value="Winged helix' DNA-binding domain"/>
    <property type="match status" value="1"/>
</dbReference>
<feature type="domain" description="HTH crp-type" evidence="5">
    <location>
        <begin position="147"/>
        <end position="219"/>
    </location>
</feature>
<proteinExistence type="predicted"/>
<dbReference type="InterPro" id="IPR000595">
    <property type="entry name" value="cNMP-bd_dom"/>
</dbReference>
<dbReference type="Proteomes" id="UP000603352">
    <property type="component" value="Unassembled WGS sequence"/>
</dbReference>
<comment type="caution">
    <text evidence="6">The sequence shown here is derived from an EMBL/GenBank/DDBJ whole genome shotgun (WGS) entry which is preliminary data.</text>
</comment>
<evidence type="ECO:0000313" key="6">
    <source>
        <dbReference type="EMBL" id="GGB55600.1"/>
    </source>
</evidence>
<dbReference type="SMART" id="SM00419">
    <property type="entry name" value="HTH_CRP"/>
    <property type="match status" value="1"/>
</dbReference>
<keyword evidence="2" id="KW-0238">DNA-binding</keyword>
<keyword evidence="3" id="KW-0804">Transcription</keyword>
<dbReference type="Gene3D" id="2.60.120.10">
    <property type="entry name" value="Jelly Rolls"/>
    <property type="match status" value="1"/>
</dbReference>
<dbReference type="Gene3D" id="1.10.10.10">
    <property type="entry name" value="Winged helix-like DNA-binding domain superfamily/Winged helix DNA-binding domain"/>
    <property type="match status" value="1"/>
</dbReference>
<dbReference type="SUPFAM" id="SSF51206">
    <property type="entry name" value="cAMP-binding domain-like"/>
    <property type="match status" value="1"/>
</dbReference>
<evidence type="ECO:0000256" key="1">
    <source>
        <dbReference type="ARBA" id="ARBA00023015"/>
    </source>
</evidence>
<protein>
    <submittedName>
        <fullName evidence="6">Cyclic nucleotide-binding protein</fullName>
    </submittedName>
</protein>
<evidence type="ECO:0000313" key="7">
    <source>
        <dbReference type="Proteomes" id="UP000603352"/>
    </source>
</evidence>
<gene>
    <name evidence="6" type="ORF">GCM10011505_40740</name>
</gene>
<dbReference type="PANTHER" id="PTHR24567:SF74">
    <property type="entry name" value="HTH-TYPE TRANSCRIPTIONAL REGULATOR ARCR"/>
    <property type="match status" value="1"/>
</dbReference>
<reference evidence="7" key="1">
    <citation type="journal article" date="2019" name="Int. J. Syst. Evol. Microbiol.">
        <title>The Global Catalogue of Microorganisms (GCM) 10K type strain sequencing project: providing services to taxonomists for standard genome sequencing and annotation.</title>
        <authorList>
            <consortium name="The Broad Institute Genomics Platform"/>
            <consortium name="The Broad Institute Genome Sequencing Center for Infectious Disease"/>
            <person name="Wu L."/>
            <person name="Ma J."/>
        </authorList>
    </citation>
    <scope>NUCLEOTIDE SEQUENCE [LARGE SCALE GENOMIC DNA]</scope>
    <source>
        <strain evidence="7">CGMCC 1.10188</strain>
    </source>
</reference>
<keyword evidence="1" id="KW-0805">Transcription regulation</keyword>
<dbReference type="InterPro" id="IPR050397">
    <property type="entry name" value="Env_Response_Regulators"/>
</dbReference>
<evidence type="ECO:0000256" key="3">
    <source>
        <dbReference type="ARBA" id="ARBA00023163"/>
    </source>
</evidence>
<dbReference type="InterPro" id="IPR012318">
    <property type="entry name" value="HTH_CRP"/>
</dbReference>
<evidence type="ECO:0000259" key="4">
    <source>
        <dbReference type="PROSITE" id="PS50042"/>
    </source>
</evidence>
<dbReference type="InterPro" id="IPR036390">
    <property type="entry name" value="WH_DNA-bd_sf"/>
</dbReference>
<evidence type="ECO:0000259" key="5">
    <source>
        <dbReference type="PROSITE" id="PS51063"/>
    </source>
</evidence>
<dbReference type="SMART" id="SM00100">
    <property type="entry name" value="cNMP"/>
    <property type="match status" value="1"/>
</dbReference>
<dbReference type="PROSITE" id="PS51063">
    <property type="entry name" value="HTH_CRP_2"/>
    <property type="match status" value="1"/>
</dbReference>
<dbReference type="PANTHER" id="PTHR24567">
    <property type="entry name" value="CRP FAMILY TRANSCRIPTIONAL REGULATORY PROTEIN"/>
    <property type="match status" value="1"/>
</dbReference>
<dbReference type="RefSeq" id="WP_188581327.1">
    <property type="nucleotide sequence ID" value="NZ_BMDZ01000063.1"/>
</dbReference>
<dbReference type="PROSITE" id="PS50042">
    <property type="entry name" value="CNMP_BINDING_3"/>
    <property type="match status" value="1"/>
</dbReference>
<dbReference type="EMBL" id="BMDZ01000063">
    <property type="protein sequence ID" value="GGB55600.1"/>
    <property type="molecule type" value="Genomic_DNA"/>
</dbReference>
<dbReference type="Pfam" id="PF00027">
    <property type="entry name" value="cNMP_binding"/>
    <property type="match status" value="1"/>
</dbReference>
<accession>A0ABQ1J1C2</accession>
<dbReference type="InterPro" id="IPR014710">
    <property type="entry name" value="RmlC-like_jellyroll"/>
</dbReference>
<dbReference type="CDD" id="cd00038">
    <property type="entry name" value="CAP_ED"/>
    <property type="match status" value="1"/>
</dbReference>
<organism evidence="6 7">
    <name type="scientific">Tistrella bauzanensis</name>
    <dbReference type="NCBI Taxonomy" id="657419"/>
    <lineage>
        <taxon>Bacteria</taxon>
        <taxon>Pseudomonadati</taxon>
        <taxon>Pseudomonadota</taxon>
        <taxon>Alphaproteobacteria</taxon>
        <taxon>Geminicoccales</taxon>
        <taxon>Geminicoccaceae</taxon>
        <taxon>Tistrella</taxon>
    </lineage>
</organism>
<name>A0ABQ1J1C2_9PROT</name>
<sequence>MVRRTETLSRFPLFGSLGADEIAALDSRCAWRRVAAGASIIDHQDDGTDVFFVVQGHVRVLIRQPGGQNIILRDIRDGEFFGELAALDGRPRSAGILAVTASTVARMPAAAFRDAIHRHPGVCDQVLGLLAAQVRMLATRVTEFSALNVRHRLYAELLRQSRPDPVDAGRAIISPPPIQTDLAARISTHREAVSRELAALTRAGLIERRRGALVLIDPGHLRQLIEEAYAAG</sequence>
<keyword evidence="7" id="KW-1185">Reference proteome</keyword>
<feature type="domain" description="Cyclic nucleotide-binding" evidence="4">
    <location>
        <begin position="13"/>
        <end position="116"/>
    </location>
</feature>
<dbReference type="InterPro" id="IPR018490">
    <property type="entry name" value="cNMP-bd_dom_sf"/>
</dbReference>
<dbReference type="InterPro" id="IPR036388">
    <property type="entry name" value="WH-like_DNA-bd_sf"/>
</dbReference>